<reference evidence="1" key="1">
    <citation type="submission" date="2022-10" db="EMBL/GenBank/DDBJ databases">
        <title>Culturing micro-colonial fungi from biological soil crusts in the Mojave desert and describing Neophaeococcomyces mojavensis, and introducing the new genera and species Taxawa tesnikishii.</title>
        <authorList>
            <person name="Kurbessoian T."/>
            <person name="Stajich J.E."/>
        </authorList>
    </citation>
    <scope>NUCLEOTIDE SEQUENCE</scope>
    <source>
        <strain evidence="1">JES_112</strain>
    </source>
</reference>
<name>A0ACC3A216_9EURO</name>
<comment type="caution">
    <text evidence="1">The sequence shown here is derived from an EMBL/GenBank/DDBJ whole genome shotgun (WGS) entry which is preliminary data.</text>
</comment>
<proteinExistence type="predicted"/>
<dbReference type="Proteomes" id="UP001172386">
    <property type="component" value="Unassembled WGS sequence"/>
</dbReference>
<evidence type="ECO:0000313" key="1">
    <source>
        <dbReference type="EMBL" id="KAJ9654149.1"/>
    </source>
</evidence>
<protein>
    <submittedName>
        <fullName evidence="1">Uncharacterized protein</fullName>
    </submittedName>
</protein>
<keyword evidence="2" id="KW-1185">Reference proteome</keyword>
<gene>
    <name evidence="1" type="ORF">H2198_006768</name>
</gene>
<sequence>MYRYHRQEEETYLLTEEDDSDSQTTVSSASDADGVGESDEDFIELDSEVWDSADDYQDHGVQSESEGSSEHWKDEEEDEEASEVYDNDPIDVLNLLDETSRHELSMANLNAVLCSLELNRNMVASHTRAGNSEAEAEASETQDR</sequence>
<dbReference type="EMBL" id="JAPDRQ010000130">
    <property type="protein sequence ID" value="KAJ9654149.1"/>
    <property type="molecule type" value="Genomic_DNA"/>
</dbReference>
<organism evidence="1 2">
    <name type="scientific">Neophaeococcomyces mojaviensis</name>
    <dbReference type="NCBI Taxonomy" id="3383035"/>
    <lineage>
        <taxon>Eukaryota</taxon>
        <taxon>Fungi</taxon>
        <taxon>Dikarya</taxon>
        <taxon>Ascomycota</taxon>
        <taxon>Pezizomycotina</taxon>
        <taxon>Eurotiomycetes</taxon>
        <taxon>Chaetothyriomycetidae</taxon>
        <taxon>Chaetothyriales</taxon>
        <taxon>Chaetothyriales incertae sedis</taxon>
        <taxon>Neophaeococcomyces</taxon>
    </lineage>
</organism>
<accession>A0ACC3A216</accession>
<evidence type="ECO:0000313" key="2">
    <source>
        <dbReference type="Proteomes" id="UP001172386"/>
    </source>
</evidence>